<evidence type="ECO:0000313" key="2">
    <source>
        <dbReference type="EMBL" id="KAF4134457.1"/>
    </source>
</evidence>
<protein>
    <submittedName>
        <fullName evidence="2">Uncharacterized protein</fullName>
    </submittedName>
</protein>
<sequence>MGRSWRSTTMRRPPPPDPGDPPPGAPPPPDPRSPPPRGDPLPPSLPDPPSLSTWIADPAVSPPDPAVPATCGGGVERDLRRASDRDWDRARRVSSPKASSAEALSRRTSQIPHPHRPPNYPVHTQGE</sequence>
<evidence type="ECO:0000256" key="1">
    <source>
        <dbReference type="SAM" id="MobiDB-lite"/>
    </source>
</evidence>
<name>A0A8S9U4X4_PHYIN</name>
<dbReference type="EMBL" id="JAACNO010002283">
    <property type="protein sequence ID" value="KAF4134457.1"/>
    <property type="molecule type" value="Genomic_DNA"/>
</dbReference>
<comment type="caution">
    <text evidence="2">The sequence shown here is derived from an EMBL/GenBank/DDBJ whole genome shotgun (WGS) entry which is preliminary data.</text>
</comment>
<feature type="compositionally biased region" description="Pro residues" evidence="1">
    <location>
        <begin position="12"/>
        <end position="49"/>
    </location>
</feature>
<dbReference type="AlphaFoldDB" id="A0A8S9U4X4"/>
<feature type="compositionally biased region" description="Polar residues" evidence="1">
    <location>
        <begin position="1"/>
        <end position="10"/>
    </location>
</feature>
<proteinExistence type="predicted"/>
<reference evidence="2" key="1">
    <citation type="submission" date="2020-03" db="EMBL/GenBank/DDBJ databases">
        <title>Hybrid Assembly of Korean Phytophthora infestans isolates.</title>
        <authorList>
            <person name="Prokchorchik M."/>
            <person name="Lee Y."/>
            <person name="Seo J."/>
            <person name="Cho J.-H."/>
            <person name="Park Y.-E."/>
            <person name="Jang D.-C."/>
            <person name="Im J.-S."/>
            <person name="Choi J.-G."/>
            <person name="Park H.-J."/>
            <person name="Lee G.-B."/>
            <person name="Lee Y.-G."/>
            <person name="Hong S.-Y."/>
            <person name="Cho K."/>
            <person name="Sohn K.H."/>
        </authorList>
    </citation>
    <scope>NUCLEOTIDE SEQUENCE</scope>
    <source>
        <strain evidence="2">KR_2_A2</strain>
    </source>
</reference>
<dbReference type="Proteomes" id="UP000704712">
    <property type="component" value="Unassembled WGS sequence"/>
</dbReference>
<accession>A0A8S9U4X4</accession>
<feature type="compositionally biased region" description="Basic and acidic residues" evidence="1">
    <location>
        <begin position="75"/>
        <end position="91"/>
    </location>
</feature>
<evidence type="ECO:0000313" key="3">
    <source>
        <dbReference type="Proteomes" id="UP000704712"/>
    </source>
</evidence>
<organism evidence="2 3">
    <name type="scientific">Phytophthora infestans</name>
    <name type="common">Potato late blight agent</name>
    <name type="synonym">Botrytis infestans</name>
    <dbReference type="NCBI Taxonomy" id="4787"/>
    <lineage>
        <taxon>Eukaryota</taxon>
        <taxon>Sar</taxon>
        <taxon>Stramenopiles</taxon>
        <taxon>Oomycota</taxon>
        <taxon>Peronosporomycetes</taxon>
        <taxon>Peronosporales</taxon>
        <taxon>Peronosporaceae</taxon>
        <taxon>Phytophthora</taxon>
    </lineage>
</organism>
<gene>
    <name evidence="2" type="ORF">GN958_ATG16338</name>
</gene>
<feature type="region of interest" description="Disordered" evidence="1">
    <location>
        <begin position="1"/>
        <end position="127"/>
    </location>
</feature>